<reference evidence="7" key="2">
    <citation type="journal article" date="2021" name="PeerJ">
        <title>Extensive microbial diversity within the chicken gut microbiome revealed by metagenomics and culture.</title>
        <authorList>
            <person name="Gilroy R."/>
            <person name="Ravi A."/>
            <person name="Getino M."/>
            <person name="Pursley I."/>
            <person name="Horton D.L."/>
            <person name="Alikhan N.F."/>
            <person name="Baker D."/>
            <person name="Gharbi K."/>
            <person name="Hall N."/>
            <person name="Watson M."/>
            <person name="Adriaenssens E.M."/>
            <person name="Foster-Nyarko E."/>
            <person name="Jarju S."/>
            <person name="Secka A."/>
            <person name="Antonio M."/>
            <person name="Oren A."/>
            <person name="Chaudhuri R.R."/>
            <person name="La Ragione R."/>
            <person name="Hildebrand F."/>
            <person name="Pallen M.J."/>
        </authorList>
    </citation>
    <scope>NUCLEOTIDE SEQUENCE</scope>
    <source>
        <strain evidence="7">CHK184-20233</strain>
    </source>
</reference>
<feature type="transmembrane region" description="Helical" evidence="6">
    <location>
        <begin position="177"/>
        <end position="196"/>
    </location>
</feature>
<dbReference type="AlphaFoldDB" id="A0A9D1DUC9"/>
<feature type="transmembrane region" description="Helical" evidence="6">
    <location>
        <begin position="129"/>
        <end position="157"/>
    </location>
</feature>
<dbReference type="Proteomes" id="UP000824232">
    <property type="component" value="Unassembled WGS sequence"/>
</dbReference>
<gene>
    <name evidence="7" type="ORF">IAB38_03935</name>
</gene>
<feature type="transmembrane region" description="Helical" evidence="6">
    <location>
        <begin position="248"/>
        <end position="271"/>
    </location>
</feature>
<dbReference type="GO" id="GO:0005886">
    <property type="term" value="C:plasma membrane"/>
    <property type="evidence" value="ECO:0007669"/>
    <property type="project" value="UniProtKB-SubCell"/>
</dbReference>
<proteinExistence type="predicted"/>
<dbReference type="EMBL" id="DVHC01000040">
    <property type="protein sequence ID" value="HIR59180.1"/>
    <property type="molecule type" value="Genomic_DNA"/>
</dbReference>
<organism evidence="7 8">
    <name type="scientific">Candidatus Onthousia excrementipullorum</name>
    <dbReference type="NCBI Taxonomy" id="2840884"/>
    <lineage>
        <taxon>Bacteria</taxon>
        <taxon>Bacillati</taxon>
        <taxon>Bacillota</taxon>
        <taxon>Bacilli</taxon>
        <taxon>Candidatus Onthousia</taxon>
    </lineage>
</organism>
<dbReference type="NCBIfam" id="TIGR00765">
    <property type="entry name" value="yihY_not_rbn"/>
    <property type="match status" value="1"/>
</dbReference>
<keyword evidence="5 6" id="KW-0472">Membrane</keyword>
<evidence type="ECO:0000256" key="6">
    <source>
        <dbReference type="SAM" id="Phobius"/>
    </source>
</evidence>
<name>A0A9D1DUC9_9FIRM</name>
<evidence type="ECO:0000256" key="3">
    <source>
        <dbReference type="ARBA" id="ARBA00022692"/>
    </source>
</evidence>
<dbReference type="InterPro" id="IPR017039">
    <property type="entry name" value="Virul_fac_BrkB"/>
</dbReference>
<comment type="caution">
    <text evidence="7">The sequence shown here is derived from an EMBL/GenBank/DDBJ whole genome shotgun (WGS) entry which is preliminary data.</text>
</comment>
<feature type="transmembrane region" description="Helical" evidence="6">
    <location>
        <begin position="208"/>
        <end position="228"/>
    </location>
</feature>
<evidence type="ECO:0000256" key="1">
    <source>
        <dbReference type="ARBA" id="ARBA00004651"/>
    </source>
</evidence>
<evidence type="ECO:0000256" key="2">
    <source>
        <dbReference type="ARBA" id="ARBA00022475"/>
    </source>
</evidence>
<keyword evidence="2" id="KW-1003">Cell membrane</keyword>
<evidence type="ECO:0000313" key="7">
    <source>
        <dbReference type="EMBL" id="HIR59180.1"/>
    </source>
</evidence>
<reference evidence="7" key="1">
    <citation type="submission" date="2020-10" db="EMBL/GenBank/DDBJ databases">
        <authorList>
            <person name="Gilroy R."/>
        </authorList>
    </citation>
    <scope>NUCLEOTIDE SEQUENCE</scope>
    <source>
        <strain evidence="7">CHK184-20233</strain>
    </source>
</reference>
<dbReference type="Pfam" id="PF03631">
    <property type="entry name" value="Virul_fac_BrkB"/>
    <property type="match status" value="1"/>
</dbReference>
<sequence length="290" mass="32830">MKKSRKMKIFLRKVISIIKLPEMRILPGQLAFFLVISIIPLIALVGAIGSEFNLPSTSIKEILESFVPSGVINYLIPTGNNSNIVNFNMIIFFFAAFILASNGTYSIINTSNEIYKVKDSSELRRRAKAVLMTLILVVLFLFLILVPAFGDVLIKIITTSIHSDSLTGLVENTYRILEYPISLFLIYYNLKLLYTIAPDTKISSRSTIPGALFTTIMWLISSKIYAFYVDYFANYNVFYGAMSNILVLLIWVYILAYIFTLGMCFNATGVIQETLRLNKNDIEEALKKDK</sequence>
<evidence type="ECO:0000313" key="8">
    <source>
        <dbReference type="Proteomes" id="UP000824232"/>
    </source>
</evidence>
<accession>A0A9D1DUC9</accession>
<dbReference type="PANTHER" id="PTHR30213">
    <property type="entry name" value="INNER MEMBRANE PROTEIN YHJD"/>
    <property type="match status" value="1"/>
</dbReference>
<protein>
    <submittedName>
        <fullName evidence="7">YihY/virulence factor BrkB family protein</fullName>
    </submittedName>
</protein>
<evidence type="ECO:0000256" key="5">
    <source>
        <dbReference type="ARBA" id="ARBA00023136"/>
    </source>
</evidence>
<feature type="transmembrane region" description="Helical" evidence="6">
    <location>
        <begin position="87"/>
        <end position="108"/>
    </location>
</feature>
<feature type="transmembrane region" description="Helical" evidence="6">
    <location>
        <begin position="30"/>
        <end position="48"/>
    </location>
</feature>
<dbReference type="PIRSF" id="PIRSF035875">
    <property type="entry name" value="RNase_BN"/>
    <property type="match status" value="1"/>
</dbReference>
<dbReference type="PANTHER" id="PTHR30213:SF0">
    <property type="entry name" value="UPF0761 MEMBRANE PROTEIN YIHY"/>
    <property type="match status" value="1"/>
</dbReference>
<comment type="subcellular location">
    <subcellularLocation>
        <location evidence="1">Cell membrane</location>
        <topology evidence="1">Multi-pass membrane protein</topology>
    </subcellularLocation>
</comment>
<evidence type="ECO:0000256" key="4">
    <source>
        <dbReference type="ARBA" id="ARBA00022989"/>
    </source>
</evidence>
<keyword evidence="3 6" id="KW-0812">Transmembrane</keyword>
<keyword evidence="4 6" id="KW-1133">Transmembrane helix</keyword>